<name>A0A260Z5X9_CAERE</name>
<accession>A0A260Z5X9</accession>
<gene>
    <name evidence="1" type="ORF">FL82_17092</name>
</gene>
<sequence length="122" mass="14000">MRSVEFPLKCSYFLIYLLLQYPLKVYCQLVPYEDFRCGSGSLSTSISYTSSYFCDQIQLNQCCMYHDLCYAGCTLPQMECDNQFCACLATIISNPFCQAIVYPSHCNFVRLFGNLFICPMMG</sequence>
<reference evidence="1" key="1">
    <citation type="submission" date="2017-08" db="EMBL/GenBank/DDBJ databases">
        <authorList>
            <person name="de Groot N.N."/>
        </authorList>
    </citation>
    <scope>NUCLEOTIDE SEQUENCE [LARGE SCALE GENOMIC DNA]</scope>
    <source>
        <strain evidence="1">PX439</strain>
    </source>
</reference>
<dbReference type="Proteomes" id="UP000216624">
    <property type="component" value="Unassembled WGS sequence"/>
</dbReference>
<dbReference type="PANTHER" id="PTHR34228">
    <property type="entry name" value="PROTEIN CBG09474-RELATED"/>
    <property type="match status" value="1"/>
</dbReference>
<dbReference type="eggNOG" id="ENOG502T2KA">
    <property type="taxonomic scope" value="Eukaryota"/>
</dbReference>
<evidence type="ECO:0000313" key="1">
    <source>
        <dbReference type="EMBL" id="OZF81096.1"/>
    </source>
</evidence>
<protein>
    <submittedName>
        <fullName evidence="1">Uncharacterized protein</fullName>
    </submittedName>
</protein>
<feature type="non-terminal residue" evidence="1">
    <location>
        <position position="1"/>
    </location>
</feature>
<dbReference type="InterPro" id="IPR053322">
    <property type="entry name" value="PLA2-like"/>
</dbReference>
<keyword evidence="2" id="KW-1185">Reference proteome</keyword>
<comment type="caution">
    <text evidence="1">The sequence shown here is derived from an EMBL/GenBank/DDBJ whole genome shotgun (WGS) entry which is preliminary data.</text>
</comment>
<dbReference type="GO" id="GO:0050482">
    <property type="term" value="P:arachidonate secretion"/>
    <property type="evidence" value="ECO:0007669"/>
    <property type="project" value="InterPro"/>
</dbReference>
<proteinExistence type="predicted"/>
<dbReference type="GO" id="GO:0004623">
    <property type="term" value="F:phospholipase A2 activity"/>
    <property type="evidence" value="ECO:0007669"/>
    <property type="project" value="InterPro"/>
</dbReference>
<dbReference type="EMBL" id="NMWX01000309">
    <property type="protein sequence ID" value="OZF81096.1"/>
    <property type="molecule type" value="Genomic_DNA"/>
</dbReference>
<dbReference type="OMA" id="MECDNQF"/>
<organism evidence="1 2">
    <name type="scientific">Caenorhabditis remanei</name>
    <name type="common">Caenorhabditis vulgaris</name>
    <dbReference type="NCBI Taxonomy" id="31234"/>
    <lineage>
        <taxon>Eukaryota</taxon>
        <taxon>Metazoa</taxon>
        <taxon>Ecdysozoa</taxon>
        <taxon>Nematoda</taxon>
        <taxon>Chromadorea</taxon>
        <taxon>Rhabditida</taxon>
        <taxon>Rhabditina</taxon>
        <taxon>Rhabditomorpha</taxon>
        <taxon>Rhabditoidea</taxon>
        <taxon>Rhabditidae</taxon>
        <taxon>Peloderinae</taxon>
        <taxon>Caenorhabditis</taxon>
    </lineage>
</organism>
<dbReference type="HOGENOM" id="CLU_164969_0_0_1"/>
<dbReference type="SUPFAM" id="SSF48619">
    <property type="entry name" value="Phospholipase A2, PLA2"/>
    <property type="match status" value="1"/>
</dbReference>
<evidence type="ECO:0000313" key="2">
    <source>
        <dbReference type="Proteomes" id="UP000216624"/>
    </source>
</evidence>
<dbReference type="OrthoDB" id="5821692at2759"/>
<dbReference type="InterPro" id="IPR036444">
    <property type="entry name" value="PLipase_A2_dom_sf"/>
</dbReference>
<dbReference type="GO" id="GO:0006644">
    <property type="term" value="P:phospholipid metabolic process"/>
    <property type="evidence" value="ECO:0007669"/>
    <property type="project" value="InterPro"/>
</dbReference>